<proteinExistence type="predicted"/>
<dbReference type="Proteomes" id="UP001283361">
    <property type="component" value="Unassembled WGS sequence"/>
</dbReference>
<organism evidence="1 2">
    <name type="scientific">Elysia crispata</name>
    <name type="common">lettuce slug</name>
    <dbReference type="NCBI Taxonomy" id="231223"/>
    <lineage>
        <taxon>Eukaryota</taxon>
        <taxon>Metazoa</taxon>
        <taxon>Spiralia</taxon>
        <taxon>Lophotrochozoa</taxon>
        <taxon>Mollusca</taxon>
        <taxon>Gastropoda</taxon>
        <taxon>Heterobranchia</taxon>
        <taxon>Euthyneura</taxon>
        <taxon>Panpulmonata</taxon>
        <taxon>Sacoglossa</taxon>
        <taxon>Placobranchoidea</taxon>
        <taxon>Plakobranchidae</taxon>
        <taxon>Elysia</taxon>
    </lineage>
</organism>
<reference evidence="1" key="1">
    <citation type="journal article" date="2023" name="G3 (Bethesda)">
        <title>A reference genome for the long-term kleptoplast-retaining sea slug Elysia crispata morphotype clarki.</title>
        <authorList>
            <person name="Eastman K.E."/>
            <person name="Pendleton A.L."/>
            <person name="Shaikh M.A."/>
            <person name="Suttiyut T."/>
            <person name="Ogas R."/>
            <person name="Tomko P."/>
            <person name="Gavelis G."/>
            <person name="Widhalm J.R."/>
            <person name="Wisecaver J.H."/>
        </authorList>
    </citation>
    <scope>NUCLEOTIDE SEQUENCE</scope>
    <source>
        <strain evidence="1">ECLA1</strain>
    </source>
</reference>
<gene>
    <name evidence="1" type="ORF">RRG08_054243</name>
</gene>
<dbReference type="EMBL" id="JAWDGP010006482">
    <property type="protein sequence ID" value="KAK3740221.1"/>
    <property type="molecule type" value="Genomic_DNA"/>
</dbReference>
<accession>A0AAE1CVW7</accession>
<keyword evidence="2" id="KW-1185">Reference proteome</keyword>
<name>A0AAE1CVW7_9GAST</name>
<comment type="caution">
    <text evidence="1">The sequence shown here is derived from an EMBL/GenBank/DDBJ whole genome shotgun (WGS) entry which is preliminary data.</text>
</comment>
<evidence type="ECO:0000313" key="2">
    <source>
        <dbReference type="Proteomes" id="UP001283361"/>
    </source>
</evidence>
<protein>
    <submittedName>
        <fullName evidence="1">Uncharacterized protein</fullName>
    </submittedName>
</protein>
<evidence type="ECO:0000313" key="1">
    <source>
        <dbReference type="EMBL" id="KAK3740221.1"/>
    </source>
</evidence>
<sequence length="102" mass="10948">MAPIGTTEVDPPSGGVSEIRFVDGQNISGNTGTHACHTETSYDSQLMNTRSVNKSTQTYTLYLKHYPYINYSHHEAMFSSTETVATTAGDQGLASSNDAVLA</sequence>
<dbReference type="AlphaFoldDB" id="A0AAE1CVW7"/>